<feature type="compositionally biased region" description="Low complexity" evidence="1">
    <location>
        <begin position="697"/>
        <end position="713"/>
    </location>
</feature>
<feature type="compositionally biased region" description="Pro residues" evidence="1">
    <location>
        <begin position="293"/>
        <end position="306"/>
    </location>
</feature>
<dbReference type="AlphaFoldDB" id="A0A0H2S3N7"/>
<feature type="transmembrane region" description="Helical" evidence="2">
    <location>
        <begin position="134"/>
        <end position="157"/>
    </location>
</feature>
<evidence type="ECO:0000313" key="4">
    <source>
        <dbReference type="Proteomes" id="UP000053477"/>
    </source>
</evidence>
<feature type="compositionally biased region" description="Polar residues" evidence="1">
    <location>
        <begin position="675"/>
        <end position="685"/>
    </location>
</feature>
<evidence type="ECO:0000256" key="1">
    <source>
        <dbReference type="SAM" id="MobiDB-lite"/>
    </source>
</evidence>
<feature type="region of interest" description="Disordered" evidence="1">
    <location>
        <begin position="775"/>
        <end position="815"/>
    </location>
</feature>
<reference evidence="3 4" key="1">
    <citation type="submission" date="2015-04" db="EMBL/GenBank/DDBJ databases">
        <title>Complete genome sequence of Schizopora paradoxa KUC8140, a cosmopolitan wood degrader in East Asia.</title>
        <authorList>
            <consortium name="DOE Joint Genome Institute"/>
            <person name="Min B."/>
            <person name="Park H."/>
            <person name="Jang Y."/>
            <person name="Kim J.-J."/>
            <person name="Kim K.H."/>
            <person name="Pangilinan J."/>
            <person name="Lipzen A."/>
            <person name="Riley R."/>
            <person name="Grigoriev I.V."/>
            <person name="Spatafora J.W."/>
            <person name="Choi I.-G."/>
        </authorList>
    </citation>
    <scope>NUCLEOTIDE SEQUENCE [LARGE SCALE GENOMIC DNA]</scope>
    <source>
        <strain evidence="3 4">KUC8140</strain>
    </source>
</reference>
<feature type="transmembrane region" description="Helical" evidence="2">
    <location>
        <begin position="454"/>
        <end position="481"/>
    </location>
</feature>
<protein>
    <submittedName>
        <fullName evidence="3">Uncharacterized protein</fullName>
    </submittedName>
</protein>
<feature type="compositionally biased region" description="Polar residues" evidence="1">
    <location>
        <begin position="587"/>
        <end position="598"/>
    </location>
</feature>
<feature type="region of interest" description="Disordered" evidence="1">
    <location>
        <begin position="647"/>
        <end position="736"/>
    </location>
</feature>
<gene>
    <name evidence="3" type="ORF">SCHPADRAFT_848273</name>
</gene>
<dbReference type="EMBL" id="KQ085917">
    <property type="protein sequence ID" value="KLO16348.1"/>
    <property type="molecule type" value="Genomic_DNA"/>
</dbReference>
<feature type="region of interest" description="Disordered" evidence="1">
    <location>
        <begin position="947"/>
        <end position="977"/>
    </location>
</feature>
<keyword evidence="2" id="KW-0472">Membrane</keyword>
<feature type="transmembrane region" description="Helical" evidence="2">
    <location>
        <begin position="60"/>
        <end position="78"/>
    </location>
</feature>
<proteinExistence type="predicted"/>
<keyword evidence="4" id="KW-1185">Reference proteome</keyword>
<accession>A0A0H2S3N7</accession>
<dbReference type="OrthoDB" id="2529242at2759"/>
<feature type="compositionally biased region" description="Pro residues" evidence="1">
    <location>
        <begin position="714"/>
        <end position="727"/>
    </location>
</feature>
<dbReference type="Proteomes" id="UP000053477">
    <property type="component" value="Unassembled WGS sequence"/>
</dbReference>
<evidence type="ECO:0000313" key="3">
    <source>
        <dbReference type="EMBL" id="KLO16348.1"/>
    </source>
</evidence>
<feature type="transmembrane region" description="Helical" evidence="2">
    <location>
        <begin position="98"/>
        <end position="122"/>
    </location>
</feature>
<feature type="transmembrane region" description="Helical" evidence="2">
    <location>
        <begin position="6"/>
        <end position="27"/>
    </location>
</feature>
<feature type="transmembrane region" description="Helical" evidence="2">
    <location>
        <begin position="163"/>
        <end position="186"/>
    </location>
</feature>
<keyword evidence="2" id="KW-1133">Transmembrane helix</keyword>
<organism evidence="3 4">
    <name type="scientific">Schizopora paradoxa</name>
    <dbReference type="NCBI Taxonomy" id="27342"/>
    <lineage>
        <taxon>Eukaryota</taxon>
        <taxon>Fungi</taxon>
        <taxon>Dikarya</taxon>
        <taxon>Basidiomycota</taxon>
        <taxon>Agaricomycotina</taxon>
        <taxon>Agaricomycetes</taxon>
        <taxon>Hymenochaetales</taxon>
        <taxon>Schizoporaceae</taxon>
        <taxon>Schizopora</taxon>
    </lineage>
</organism>
<feature type="compositionally biased region" description="Low complexity" evidence="1">
    <location>
        <begin position="783"/>
        <end position="801"/>
    </location>
</feature>
<sequence length="1145" mass="122196">MIPLIPTLGLAFLSFFSSAFMILRVIIPILPPHPLSSRVAPKEFGLPNFKSLTVSDKAHVWFAIFDLLSLAIFVWEALSEYMGAVQNAGGAENALTSVRLWLALTMRQTCLIVVAAITLVHLRIGKPVSFGGKHWMLWAPTAFIVIASAAVAGVLAGVGVPSLFWGIIGYSVGVAVLSTAAFTGIVKTLLSIRRNLAAAESSEPWPPMQQEKEPRPSFATEDIDALKDGSSWITSYAGSHRHSMSAFSFSTTQTGMTNGSMRGGHPITGSNPSIPAKSSFWFGPVSPSGRNSPVPPVPPLPAPYRPSSPTSESLHEDPDPFRATPQVPRMGSQSSWLTEGSGSQATISAWSFPTSSHAHTNLAATSTTDVRSMLMSGQSRSNTPAFSSAQVLGGYGYAPSPTLAAAENGLAKLSTTSTKEIDISAYRLIGWLVLIWVPLAFSLPYLLLVSSSSAAIGAATPVLLVLGVTLSAPLLAFNLVFCPMPIPVGLFETNLESSIIEALPTLPTASDYASRYKSSGSVTVVEGRRSGDIWIAKGDAVDHRSKFSRAASMLAPVPKLSVLPPSPGFDVEDEKGEVTPPLPLQHVPSTPSGFTLNSSENSVEIGRARADSKNNSFHSAFEDSIPVATRIMTAQRHYSAIAKTLVLPPSPDHEGGRVSMQSVQSAYSDIKEDSPQSAYTTSSDALPSRRGSHLRSRSASSVVYKSSVSGPRSPISPPPSSPLPPTPPRKDVLDTSGFSFNAVDDMNEIDALSAKLLPLLIPGLKVGPQMKVKDSPLKSGGMTTAFTSTSSFSSPEQTSTPVNSKKGKNSTKRRHHLSLPSLGLSRDNLMSLVNWKDDVTRALANKLGDVTEDGRRKTVVGVLEPMPELINHVASLKPVEEEEEIVIQPSTPVSAASTLTRMMSVRNFSPKDVPDGVNTARSSMATLIAALEMPQTANTIASFRSSFSDEPAAESTPHNGRYTPPIHALTHDQPAPAKRRSSIIYIKSDENTPPTADAVNSRRLSGRLSGSVRPLNTQNRNVLGSSKVVTGPGAGVSPNGLKRLSLLQQRDMNVMPATPEVSESSSDLSMKSGIRPLNLTRKYKAKERTPPAFDGAAATSTPRNVLARSATNKMRAALRKDEILPDVVVRPPSQSEHHEFSYSFR</sequence>
<evidence type="ECO:0000256" key="2">
    <source>
        <dbReference type="SAM" id="Phobius"/>
    </source>
</evidence>
<feature type="compositionally biased region" description="Basic residues" evidence="1">
    <location>
        <begin position="805"/>
        <end position="815"/>
    </location>
</feature>
<dbReference type="InParanoid" id="A0A0H2S3N7"/>
<feature type="region of interest" description="Disordered" evidence="1">
    <location>
        <begin position="287"/>
        <end position="339"/>
    </location>
</feature>
<feature type="region of interest" description="Disordered" evidence="1">
    <location>
        <begin position="571"/>
        <end position="598"/>
    </location>
</feature>
<keyword evidence="2" id="KW-0812">Transmembrane</keyword>
<feature type="transmembrane region" description="Helical" evidence="2">
    <location>
        <begin position="428"/>
        <end position="448"/>
    </location>
</feature>
<name>A0A0H2S3N7_9AGAM</name>